<accession>A0A1X9N7V3</accession>
<evidence type="ECO:0000313" key="2">
    <source>
        <dbReference type="EMBL" id="ARN74148.1"/>
    </source>
</evidence>
<dbReference type="AlphaFoldDB" id="A0A1X9N7V3"/>
<dbReference type="PANTHER" id="PTHR38760">
    <property type="entry name" value="ADENYLATE CYCLASE"/>
    <property type="match status" value="1"/>
</dbReference>
<protein>
    <submittedName>
        <fullName evidence="2">Adenylate cyclase</fullName>
    </submittedName>
</protein>
<proteinExistence type="predicted"/>
<organism evidence="2 3">
    <name type="scientific">Oceanicoccus sagamiensis</name>
    <dbReference type="NCBI Taxonomy" id="716816"/>
    <lineage>
        <taxon>Bacteria</taxon>
        <taxon>Pseudomonadati</taxon>
        <taxon>Pseudomonadota</taxon>
        <taxon>Gammaproteobacteria</taxon>
        <taxon>Cellvibrionales</taxon>
        <taxon>Spongiibacteraceae</taxon>
        <taxon>Oceanicoccus</taxon>
    </lineage>
</organism>
<dbReference type="Pfam" id="PF01295">
    <property type="entry name" value="Adenylate_cycl"/>
    <property type="match status" value="1"/>
</dbReference>
<dbReference type="Proteomes" id="UP000193450">
    <property type="component" value="Chromosome"/>
</dbReference>
<keyword evidence="3" id="KW-1185">Reference proteome</keyword>
<dbReference type="RefSeq" id="WP_085758282.1">
    <property type="nucleotide sequence ID" value="NZ_CP019343.1"/>
</dbReference>
<reference evidence="2 3" key="1">
    <citation type="submission" date="2016-11" db="EMBL/GenBank/DDBJ databases">
        <title>Trade-off between light-utilization and light-protection in marine flavobacteria.</title>
        <authorList>
            <person name="Kumagai Y."/>
        </authorList>
    </citation>
    <scope>NUCLEOTIDE SEQUENCE [LARGE SCALE GENOMIC DNA]</scope>
    <source>
        <strain evidence="2 3">NBRC 107125</strain>
    </source>
</reference>
<dbReference type="GO" id="GO:0004016">
    <property type="term" value="F:adenylate cyclase activity"/>
    <property type="evidence" value="ECO:0007669"/>
    <property type="project" value="InterPro"/>
</dbReference>
<evidence type="ECO:0000259" key="1">
    <source>
        <dbReference type="Pfam" id="PF12633"/>
    </source>
</evidence>
<dbReference type="PIRSF" id="PIRSF001444">
    <property type="entry name" value="Adenylate_cycl"/>
    <property type="match status" value="1"/>
</dbReference>
<dbReference type="GO" id="GO:0006171">
    <property type="term" value="P:cAMP biosynthetic process"/>
    <property type="evidence" value="ECO:0007669"/>
    <property type="project" value="InterPro"/>
</dbReference>
<dbReference type="Pfam" id="PF12633">
    <property type="entry name" value="Adenyl_cycl_N"/>
    <property type="match status" value="1"/>
</dbReference>
<dbReference type="STRING" id="716816.BST96_08455"/>
<dbReference type="InterPro" id="IPR000274">
    <property type="entry name" value="Adenylate_cyclase_1"/>
</dbReference>
<dbReference type="OrthoDB" id="5571448at2"/>
<evidence type="ECO:0000313" key="3">
    <source>
        <dbReference type="Proteomes" id="UP000193450"/>
    </source>
</evidence>
<dbReference type="EMBL" id="CP019343">
    <property type="protein sequence ID" value="ARN74148.1"/>
    <property type="molecule type" value="Genomic_DNA"/>
</dbReference>
<feature type="domain" description="Adenylate cyclase class-I N-terminal" evidence="1">
    <location>
        <begin position="20"/>
        <end position="213"/>
    </location>
</feature>
<gene>
    <name evidence="2" type="ORF">BST96_08455</name>
</gene>
<name>A0A1X9N7V3_9GAMM</name>
<dbReference type="PANTHER" id="PTHR38760:SF1">
    <property type="entry name" value="ADENYLATE CYCLASE"/>
    <property type="match status" value="1"/>
</dbReference>
<dbReference type="InterPro" id="IPR024685">
    <property type="entry name" value="Adenylate_cyclase_1_N"/>
</dbReference>
<dbReference type="KEGG" id="osg:BST96_08455"/>
<sequence>MSSLEITHSSIDQGVDRKTLKTIKQRFLQVNNARLARTKSALGARQQIFLELLPMMFHVNHPMLPGYVSHQTPAGLAGYNPSKRDVQKTQRLCRSFTYRRQPTMKRQINGIFLMGSCGTVAQSESSDLDIWLCHPPINDEETMLLRQKCDDISRWAMTIGLEAHFFLMEDEKFRLGERESLSTEDCGSSQHYLLLDEFYRTGLLIAGRIPIWWLIPPEEEQHYDHYANTLRKKRFVRQDETLDFGGVGHIPAGEFVGAGVWQLYKAIDSPYKSVLKILLTEVYAAEYPDVEPLSTSFKRAIYNDQLDIDELDPYVVVYRKLEHYLLERNELKRLELVRRCFYFKVGKPLSRPSRTSSKSWQRQLMEKLVAQWRWPKEQLFNLDARNQWKVARVMAEQKQLVRELTNSYRFVLEFARRTRASAMINSQEMTVLGRKLYAAFERKAGKIEWINPGIAKSLVEDTLTFYQTTTVEYGEEKTAWALSAEEMIPRDIVRDKPIKRADDLTTLLAWCHFNSLLDHSTRVNIIEGEHGVTEYELHSMIRSLRQKLPVAKQYDDEGEEKHDRFGQAMRPTQIKLFINVGVDPLGHFRTQGIERLSSQTDSLGYSALRENLVLNVEQILVNSWGEVSTRRYDGDLALIRCLKDYLLMLPPGNNGTLPKLDIRCFCPTRSNAITMRVEELFRDIAACYYSGTRPANTRYILEIQKEYYVLQFIDNRPVIERVGGYANLLSHLGKLQAQYSPIVLDRYCLNHSVLEAIIQQAQPEQIQVFYQQRDTVADIYVMDERGSLHCFTAPFRDEHSLLSPLDQFIQSTLFRRSSESQGTGNDGFNFANFDLSHFELEYYQIIEAANAVQLTRRHLVNEISGGNFFNVQAIGDKDFNGRLLFNIYCDQQEFTELELGKDLFNTAARFILGRRNSHERYPCYITDLDLSRCGDEASGKNHQTVYFLQHKRRLERELNSALQNL</sequence>